<accession>A0ABW8C939</accession>
<comment type="caution">
    <text evidence="4">The sequence shown here is derived from an EMBL/GenBank/DDBJ whole genome shotgun (WGS) entry which is preliminary data.</text>
</comment>
<gene>
    <name evidence="4" type="ORF">ACIGXA_20765</name>
</gene>
<dbReference type="PANTHER" id="PTHR33495:SF2">
    <property type="entry name" value="ANTI-SIGMA FACTOR ANTAGONIST TM_1081-RELATED"/>
    <property type="match status" value="1"/>
</dbReference>
<proteinExistence type="inferred from homology"/>
<evidence type="ECO:0000313" key="4">
    <source>
        <dbReference type="EMBL" id="MFI9102954.1"/>
    </source>
</evidence>
<name>A0ABW8C939_9ACTN</name>
<dbReference type="InterPro" id="IPR002645">
    <property type="entry name" value="STAS_dom"/>
</dbReference>
<evidence type="ECO:0000259" key="3">
    <source>
        <dbReference type="PROSITE" id="PS50801"/>
    </source>
</evidence>
<dbReference type="RefSeq" id="WP_399652216.1">
    <property type="nucleotide sequence ID" value="NZ_JBITYG010000006.1"/>
</dbReference>
<comment type="similarity">
    <text evidence="1 2">Belongs to the anti-sigma-factor antagonist family.</text>
</comment>
<dbReference type="Proteomes" id="UP001614394">
    <property type="component" value="Unassembled WGS sequence"/>
</dbReference>
<dbReference type="NCBIfam" id="TIGR00377">
    <property type="entry name" value="ant_ant_sig"/>
    <property type="match status" value="1"/>
</dbReference>
<keyword evidence="5" id="KW-1185">Reference proteome</keyword>
<dbReference type="Pfam" id="PF13466">
    <property type="entry name" value="STAS_2"/>
    <property type="match status" value="1"/>
</dbReference>
<evidence type="ECO:0000313" key="5">
    <source>
        <dbReference type="Proteomes" id="UP001614394"/>
    </source>
</evidence>
<dbReference type="PANTHER" id="PTHR33495">
    <property type="entry name" value="ANTI-SIGMA FACTOR ANTAGONIST TM_1081-RELATED-RELATED"/>
    <property type="match status" value="1"/>
</dbReference>
<evidence type="ECO:0000256" key="2">
    <source>
        <dbReference type="RuleBase" id="RU003749"/>
    </source>
</evidence>
<dbReference type="CDD" id="cd07043">
    <property type="entry name" value="STAS_anti-anti-sigma_factors"/>
    <property type="match status" value="1"/>
</dbReference>
<feature type="domain" description="STAS" evidence="3">
    <location>
        <begin position="22"/>
        <end position="125"/>
    </location>
</feature>
<reference evidence="4 5" key="1">
    <citation type="submission" date="2024-10" db="EMBL/GenBank/DDBJ databases">
        <title>The Natural Products Discovery Center: Release of the First 8490 Sequenced Strains for Exploring Actinobacteria Biosynthetic Diversity.</title>
        <authorList>
            <person name="Kalkreuter E."/>
            <person name="Kautsar S.A."/>
            <person name="Yang D."/>
            <person name="Bader C.D."/>
            <person name="Teijaro C.N."/>
            <person name="Fluegel L."/>
            <person name="Davis C.M."/>
            <person name="Simpson J.R."/>
            <person name="Lauterbach L."/>
            <person name="Steele A.D."/>
            <person name="Gui C."/>
            <person name="Meng S."/>
            <person name="Li G."/>
            <person name="Viehrig K."/>
            <person name="Ye F."/>
            <person name="Su P."/>
            <person name="Kiefer A.F."/>
            <person name="Nichols A."/>
            <person name="Cepeda A.J."/>
            <person name="Yan W."/>
            <person name="Fan B."/>
            <person name="Jiang Y."/>
            <person name="Adhikari A."/>
            <person name="Zheng C.-J."/>
            <person name="Schuster L."/>
            <person name="Cowan T.M."/>
            <person name="Smanski M.J."/>
            <person name="Chevrette M.G."/>
            <person name="De Carvalho L.P.S."/>
            <person name="Shen B."/>
        </authorList>
    </citation>
    <scope>NUCLEOTIDE SEQUENCE [LARGE SCALE GENOMIC DNA]</scope>
    <source>
        <strain evidence="4 5">NPDC053399</strain>
    </source>
</reference>
<dbReference type="InterPro" id="IPR058548">
    <property type="entry name" value="MlaB-like_STAS"/>
</dbReference>
<sequence length="125" mass="13215">MSAPVPRGARLTVSLALGEPGVVTVAGEVDLNGVGPVREAVDRALDHHPHLVLDLSGVSFGDSTFLSTLLQARLHALERSGSVILLAPSAPVLRVLTITGALELFPVMDQEERRPAEPRRDVGVN</sequence>
<dbReference type="Gene3D" id="3.30.750.24">
    <property type="entry name" value="STAS domain"/>
    <property type="match status" value="1"/>
</dbReference>
<dbReference type="InterPro" id="IPR003658">
    <property type="entry name" value="Anti-sigma_ant"/>
</dbReference>
<protein>
    <recommendedName>
        <fullName evidence="2">Anti-sigma factor antagonist</fullName>
    </recommendedName>
</protein>
<dbReference type="EMBL" id="JBITYG010000006">
    <property type="protein sequence ID" value="MFI9102954.1"/>
    <property type="molecule type" value="Genomic_DNA"/>
</dbReference>
<organism evidence="4 5">
    <name type="scientific">Streptomyces fildesensis</name>
    <dbReference type="NCBI Taxonomy" id="375757"/>
    <lineage>
        <taxon>Bacteria</taxon>
        <taxon>Bacillati</taxon>
        <taxon>Actinomycetota</taxon>
        <taxon>Actinomycetes</taxon>
        <taxon>Kitasatosporales</taxon>
        <taxon>Streptomycetaceae</taxon>
        <taxon>Streptomyces</taxon>
    </lineage>
</organism>
<dbReference type="InterPro" id="IPR036513">
    <property type="entry name" value="STAS_dom_sf"/>
</dbReference>
<dbReference type="SUPFAM" id="SSF52091">
    <property type="entry name" value="SpoIIaa-like"/>
    <property type="match status" value="1"/>
</dbReference>
<dbReference type="PROSITE" id="PS50801">
    <property type="entry name" value="STAS"/>
    <property type="match status" value="1"/>
</dbReference>
<evidence type="ECO:0000256" key="1">
    <source>
        <dbReference type="ARBA" id="ARBA00009013"/>
    </source>
</evidence>